<evidence type="ECO:0000256" key="2">
    <source>
        <dbReference type="ARBA" id="ARBA00007168"/>
    </source>
</evidence>
<dbReference type="AlphaFoldDB" id="A0A8B7Z5X0"/>
<dbReference type="PANTHER" id="PTHR12385">
    <property type="entry name" value="CHOLINE TRANSPORTER-LIKE (SLC FAMILY 44)"/>
    <property type="match status" value="1"/>
</dbReference>
<organism evidence="8 9">
    <name type="scientific">Acanthaster planci</name>
    <name type="common">Crown-of-thorns starfish</name>
    <dbReference type="NCBI Taxonomy" id="133434"/>
    <lineage>
        <taxon>Eukaryota</taxon>
        <taxon>Metazoa</taxon>
        <taxon>Echinodermata</taxon>
        <taxon>Eleutherozoa</taxon>
        <taxon>Asterozoa</taxon>
        <taxon>Asteroidea</taxon>
        <taxon>Valvatacea</taxon>
        <taxon>Valvatida</taxon>
        <taxon>Acanthasteridae</taxon>
        <taxon>Acanthaster</taxon>
    </lineage>
</organism>
<evidence type="ECO:0000256" key="6">
    <source>
        <dbReference type="RuleBase" id="RU368066"/>
    </source>
</evidence>
<feature type="transmembrane region" description="Helical" evidence="6">
    <location>
        <begin position="492"/>
        <end position="516"/>
    </location>
</feature>
<dbReference type="OMA" id="IEQRSCT"/>
<reference evidence="9" key="1">
    <citation type="submission" date="2025-08" db="UniProtKB">
        <authorList>
            <consortium name="RefSeq"/>
        </authorList>
    </citation>
    <scope>IDENTIFICATION</scope>
</reference>
<evidence type="ECO:0000256" key="1">
    <source>
        <dbReference type="ARBA" id="ARBA00004141"/>
    </source>
</evidence>
<accession>A0A8B7Z5X0</accession>
<evidence type="ECO:0000313" key="8">
    <source>
        <dbReference type="Proteomes" id="UP000694845"/>
    </source>
</evidence>
<dbReference type="Proteomes" id="UP000694845">
    <property type="component" value="Unplaced"/>
</dbReference>
<feature type="compositionally biased region" description="Basic and acidic residues" evidence="7">
    <location>
        <begin position="704"/>
        <end position="726"/>
    </location>
</feature>
<keyword evidence="4 6" id="KW-1133">Transmembrane helix</keyword>
<dbReference type="RefSeq" id="XP_022100195.1">
    <property type="nucleotide sequence ID" value="XM_022244503.1"/>
</dbReference>
<dbReference type="InterPro" id="IPR007603">
    <property type="entry name" value="Choline_transptr-like"/>
</dbReference>
<feature type="transmembrane region" description="Helical" evidence="6">
    <location>
        <begin position="323"/>
        <end position="352"/>
    </location>
</feature>
<keyword evidence="8" id="KW-1185">Reference proteome</keyword>
<feature type="transmembrane region" description="Helical" evidence="6">
    <location>
        <begin position="528"/>
        <end position="553"/>
    </location>
</feature>
<feature type="transmembrane region" description="Helical" evidence="6">
    <location>
        <begin position="379"/>
        <end position="401"/>
    </location>
</feature>
<evidence type="ECO:0000256" key="3">
    <source>
        <dbReference type="ARBA" id="ARBA00022692"/>
    </source>
</evidence>
<protein>
    <recommendedName>
        <fullName evidence="6">Choline transporter-like protein</fullName>
    </recommendedName>
</protein>
<dbReference type="GeneID" id="110984365"/>
<comment type="subcellular location">
    <subcellularLocation>
        <location evidence="6">Cell membrane</location>
        <topology evidence="6">Multi-pass membrane protein</topology>
    </subcellularLocation>
    <subcellularLocation>
        <location evidence="1">Membrane</location>
        <topology evidence="1">Multi-pass membrane protein</topology>
    </subcellularLocation>
</comment>
<dbReference type="Pfam" id="PF04515">
    <property type="entry name" value="Choline_transpo"/>
    <property type="match status" value="1"/>
</dbReference>
<dbReference type="PANTHER" id="PTHR12385:SF12">
    <property type="entry name" value="CHOLINE TRANSPORTER-LIKE PROTEIN"/>
    <property type="match status" value="1"/>
</dbReference>
<comment type="similarity">
    <text evidence="2 6">Belongs to the CTL (choline transporter-like) family.</text>
</comment>
<feature type="region of interest" description="Disordered" evidence="7">
    <location>
        <begin position="638"/>
        <end position="726"/>
    </location>
</feature>
<dbReference type="OrthoDB" id="420519at2759"/>
<keyword evidence="5 6" id="KW-0472">Membrane</keyword>
<sequence length="726" mass="79544">MACGCTCIGSAEDAPDSGKLTPIEKRGCTDCLCCIIFLLFWVGMFFIAGYSIATGNVIRLIYGYDSYGNICGMKNSKIENVTQSGMDMTDRGRVFFMDIRQPGPSLEICVSQCPQEMLNTTADIKKFAEDTGSKLCDYDVKVADYESTPRGLDGPCPAIVYGSDVVLNRCVPDDIQELGKDAIAALINFLNSSRLISKIMADLYMARWAILGMCGIALALAFIMVFLIRLVASVIVWLIYIVSILGAIGGTVALWVTYALRKKELDAMEVDVDAVSRNVTTFLVFAILATIFTVILLLVILVMRKRVAFTVELLEEAGKAMAAMPFLLIQPIWTFLIMIVFFVYIVVVFVALSATGTPKLSPDTGHVIYDPPEPVSYMWWYHAIGFIWTAEFILACHQFVIAGSVVEWYFTRDKKTLSSPILNAIGVLICNHLGSMVFGAFIILLVKIPRAILLWIQIRLKGKEGPVVKFILSCLSCCLWCLEKFLKFLNENAYIVIAIEGGGFCSSARKAFIILLSNALRVAAINCVGDFVLFLGKLAVVALTAVCGLAIMGTGSFSLSTNETLIFYAVSLFIGCVFAYFTASCFLSVYEMAVDTLLLCFCEDVRVNDGSPEKPYFMDPDLMAFVSNSSEALANLKKKKRKGKLQAVPGEDAPDAATPAHVALKEEEDEERSSPPASGEVKEGAEETAPLRDGEEKEGAEETAPLRDGEEKEGADEKNETPKDEQ</sequence>
<keyword evidence="3 6" id="KW-0812">Transmembrane</keyword>
<feature type="transmembrane region" description="Helical" evidence="6">
    <location>
        <begin position="208"/>
        <end position="228"/>
    </location>
</feature>
<feature type="transmembrane region" description="Helical" evidence="6">
    <location>
        <begin position="281"/>
        <end position="303"/>
    </location>
</feature>
<dbReference type="GO" id="GO:0005886">
    <property type="term" value="C:plasma membrane"/>
    <property type="evidence" value="ECO:0007669"/>
    <property type="project" value="UniProtKB-SubCell"/>
</dbReference>
<evidence type="ECO:0000256" key="5">
    <source>
        <dbReference type="ARBA" id="ARBA00023136"/>
    </source>
</evidence>
<evidence type="ECO:0000313" key="9">
    <source>
        <dbReference type="RefSeq" id="XP_022100195.1"/>
    </source>
</evidence>
<evidence type="ECO:0000256" key="7">
    <source>
        <dbReference type="SAM" id="MobiDB-lite"/>
    </source>
</evidence>
<feature type="compositionally biased region" description="Basic and acidic residues" evidence="7">
    <location>
        <begin position="680"/>
        <end position="697"/>
    </location>
</feature>
<gene>
    <name evidence="9" type="primary">LOC110984365</name>
</gene>
<proteinExistence type="inferred from homology"/>
<name>A0A8B7Z5X0_ACAPL</name>
<feature type="transmembrane region" description="Helical" evidence="6">
    <location>
        <begin position="35"/>
        <end position="53"/>
    </location>
</feature>
<dbReference type="KEGG" id="aplc:110984365"/>
<dbReference type="GO" id="GO:0022857">
    <property type="term" value="F:transmembrane transporter activity"/>
    <property type="evidence" value="ECO:0007669"/>
    <property type="project" value="UniProtKB-UniRule"/>
</dbReference>
<comment type="function">
    <text evidence="6">Choline transporter.</text>
</comment>
<feature type="transmembrane region" description="Helical" evidence="6">
    <location>
        <begin position="421"/>
        <end position="446"/>
    </location>
</feature>
<evidence type="ECO:0000256" key="4">
    <source>
        <dbReference type="ARBA" id="ARBA00022989"/>
    </source>
</evidence>
<feature type="transmembrane region" description="Helical" evidence="6">
    <location>
        <begin position="565"/>
        <end position="589"/>
    </location>
</feature>
<feature type="transmembrane region" description="Helical" evidence="6">
    <location>
        <begin position="234"/>
        <end position="260"/>
    </location>
</feature>